<feature type="transmembrane region" description="Helical" evidence="1">
    <location>
        <begin position="267"/>
        <end position="289"/>
    </location>
</feature>
<feature type="transmembrane region" description="Helical" evidence="1">
    <location>
        <begin position="47"/>
        <end position="64"/>
    </location>
</feature>
<name>A0ABR5A5I7_9BACL</name>
<dbReference type="Pfam" id="PF09991">
    <property type="entry name" value="DUF2232"/>
    <property type="match status" value="1"/>
</dbReference>
<feature type="transmembrane region" description="Helical" evidence="1">
    <location>
        <begin position="232"/>
        <end position="255"/>
    </location>
</feature>
<dbReference type="PANTHER" id="PTHR41324:SF1">
    <property type="entry name" value="DUF2232 DOMAIN-CONTAINING PROTEIN"/>
    <property type="match status" value="1"/>
</dbReference>
<organism evidence="2 3">
    <name type="scientific">Cohnella kolymensis</name>
    <dbReference type="NCBI Taxonomy" id="1590652"/>
    <lineage>
        <taxon>Bacteria</taxon>
        <taxon>Bacillati</taxon>
        <taxon>Bacillota</taxon>
        <taxon>Bacilli</taxon>
        <taxon>Bacillales</taxon>
        <taxon>Paenibacillaceae</taxon>
        <taxon>Cohnella</taxon>
    </lineage>
</organism>
<feature type="transmembrane region" description="Helical" evidence="1">
    <location>
        <begin position="98"/>
        <end position="119"/>
    </location>
</feature>
<feature type="transmembrane region" description="Helical" evidence="1">
    <location>
        <begin position="208"/>
        <end position="226"/>
    </location>
</feature>
<dbReference type="Proteomes" id="UP000054526">
    <property type="component" value="Unassembled WGS sequence"/>
</dbReference>
<keyword evidence="3" id="KW-1185">Reference proteome</keyword>
<dbReference type="PANTHER" id="PTHR41324">
    <property type="entry name" value="MEMBRANE PROTEIN-RELATED"/>
    <property type="match status" value="1"/>
</dbReference>
<evidence type="ECO:0000256" key="1">
    <source>
        <dbReference type="SAM" id="Phobius"/>
    </source>
</evidence>
<dbReference type="InterPro" id="IPR018710">
    <property type="entry name" value="DUF2232"/>
</dbReference>
<evidence type="ECO:0000313" key="2">
    <source>
        <dbReference type="EMBL" id="KIL36296.1"/>
    </source>
</evidence>
<accession>A0ABR5A5I7</accession>
<evidence type="ECO:0008006" key="4">
    <source>
        <dbReference type="Google" id="ProtNLM"/>
    </source>
</evidence>
<proteinExistence type="predicted"/>
<reference evidence="2 3" key="1">
    <citation type="submission" date="2014-12" db="EMBL/GenBank/DDBJ databases">
        <title>Draft genome sequence of Cohnella kolymensis strain B-2846.</title>
        <authorList>
            <person name="Karlyshev A.V."/>
            <person name="Kudryashova E.B."/>
        </authorList>
    </citation>
    <scope>NUCLEOTIDE SEQUENCE [LARGE SCALE GENOMIC DNA]</scope>
    <source>
        <strain evidence="2 3">VKM B-2846</strain>
    </source>
</reference>
<comment type="caution">
    <text evidence="2">The sequence shown here is derived from an EMBL/GenBank/DDBJ whole genome shotgun (WGS) entry which is preliminary data.</text>
</comment>
<keyword evidence="1" id="KW-1133">Transmembrane helix</keyword>
<protein>
    <recommendedName>
        <fullName evidence="4">DUF2232 domain-containing protein</fullName>
    </recommendedName>
</protein>
<keyword evidence="1" id="KW-0472">Membrane</keyword>
<feature type="transmembrane region" description="Helical" evidence="1">
    <location>
        <begin position="12"/>
        <end position="40"/>
    </location>
</feature>
<feature type="transmembrane region" description="Helical" evidence="1">
    <location>
        <begin position="159"/>
        <end position="177"/>
    </location>
</feature>
<dbReference type="EMBL" id="JXAL01000012">
    <property type="protein sequence ID" value="KIL36296.1"/>
    <property type="molecule type" value="Genomic_DNA"/>
</dbReference>
<gene>
    <name evidence="2" type="ORF">SD71_08470</name>
</gene>
<keyword evidence="1" id="KW-0812">Transmembrane</keyword>
<sequence length="298" mass="32749">MKIGWKPLIWSAAALLLLLSIPTPFIVITMFMIMTPFVVLFTTLSPARFAAHVIAIAAAAFFLLGGYGPIALTIGLFFLVPSLAMGLFYKKGSPARTAILAGFVVILAQFLLELVLFSVQFDIDLSAELSGLLTTSLQQLGSDALLPQGWTVDMLSESFITWLPTVILFFAFLFAVITHGLSRLALRTAGFEAPALPPAKTWRLPRSLVFYYLVAIIASFVVPENGGYWEVVIANLLPILQFAFIIQAIGFFFFLADAKRWPSIAAVLLSVPLFLFPPLHLIGLIDAAYPLRRYFVKS</sequence>
<evidence type="ECO:0000313" key="3">
    <source>
        <dbReference type="Proteomes" id="UP000054526"/>
    </source>
</evidence>
<dbReference type="RefSeq" id="WP_041062012.1">
    <property type="nucleotide sequence ID" value="NZ_JXAL01000012.1"/>
</dbReference>